<name>A0A2H9T5X8_9ZZZZ</name>
<organism evidence="1">
    <name type="scientific">invertebrate metagenome</name>
    <dbReference type="NCBI Taxonomy" id="1711999"/>
    <lineage>
        <taxon>unclassified sequences</taxon>
        <taxon>metagenomes</taxon>
        <taxon>organismal metagenomes</taxon>
    </lineage>
</organism>
<dbReference type="EMBL" id="NSIT01000150">
    <property type="protein sequence ID" value="PJE78621.1"/>
    <property type="molecule type" value="Genomic_DNA"/>
</dbReference>
<proteinExistence type="predicted"/>
<sequence>MEFLRDASNYFISFLVSKINKMMKLSEGGNNVKCVTFIPEEQYIRVYSFFLIDKNTICRSCSTFKIRTR</sequence>
<dbReference type="AlphaFoldDB" id="A0A2H9T5X8"/>
<accession>A0A2H9T5X8</accession>
<protein>
    <submittedName>
        <fullName evidence="1">Uncharacterized protein</fullName>
    </submittedName>
</protein>
<evidence type="ECO:0000313" key="1">
    <source>
        <dbReference type="EMBL" id="PJE78621.1"/>
    </source>
</evidence>
<reference evidence="1" key="1">
    <citation type="journal article" date="2017" name="Appl. Environ. Microbiol.">
        <title>Molecular characterization of an Endozoicomonas-like organism causing infection in king scallop Pecten maximus L.</title>
        <authorList>
            <person name="Cano I."/>
            <person name="van Aerle R."/>
            <person name="Ross S."/>
            <person name="Verner-Jeffreys D.W."/>
            <person name="Paley R.K."/>
            <person name="Rimmer G."/>
            <person name="Ryder D."/>
            <person name="Hooper P."/>
            <person name="Stone D."/>
            <person name="Feist S.W."/>
        </authorList>
    </citation>
    <scope>NUCLEOTIDE SEQUENCE</scope>
</reference>
<comment type="caution">
    <text evidence="1">The sequence shown here is derived from an EMBL/GenBank/DDBJ whole genome shotgun (WGS) entry which is preliminary data.</text>
</comment>
<gene>
    <name evidence="1" type="ORF">CI610_02436</name>
</gene>